<dbReference type="SMART" id="SM01027">
    <property type="entry name" value="Beta-Casp"/>
    <property type="match status" value="1"/>
</dbReference>
<dbReference type="CDD" id="cd16295">
    <property type="entry name" value="TTHA0252-CPSF-like_MBL-fold"/>
    <property type="match status" value="1"/>
</dbReference>
<dbReference type="AlphaFoldDB" id="A0A2N6CSL9"/>
<dbReference type="InterPro" id="IPR011108">
    <property type="entry name" value="RMMBL"/>
</dbReference>
<dbReference type="PANTHER" id="PTHR11203">
    <property type="entry name" value="CLEAVAGE AND POLYADENYLATION SPECIFICITY FACTOR FAMILY MEMBER"/>
    <property type="match status" value="1"/>
</dbReference>
<comment type="caution">
    <text evidence="5">The sequence shown here is derived from an EMBL/GenBank/DDBJ whole genome shotgun (WGS) entry which is preliminary data.</text>
</comment>
<feature type="domain" description="Beta-Casp" evidence="4">
    <location>
        <begin position="265"/>
        <end position="392"/>
    </location>
</feature>
<reference evidence="5 6" key="1">
    <citation type="submission" date="2017-11" db="EMBL/GenBank/DDBJ databases">
        <title>Genome-resolved metagenomics identifies genetic mobility, metabolic interactions, and unexpected diversity in perchlorate-reducing communities.</title>
        <authorList>
            <person name="Barnum T.P."/>
            <person name="Figueroa I.A."/>
            <person name="Carlstrom C.I."/>
            <person name="Lucas L.N."/>
            <person name="Engelbrektson A.L."/>
            <person name="Coates J.D."/>
        </authorList>
    </citation>
    <scope>NUCLEOTIDE SEQUENCE [LARGE SCALE GENOMIC DNA]</scope>
    <source>
        <strain evidence="5">BM301</strain>
    </source>
</reference>
<protein>
    <submittedName>
        <fullName evidence="5">MBL fold metallo-hydrolase</fullName>
    </submittedName>
</protein>
<feature type="domain" description="Metallo-beta-lactamase" evidence="3">
    <location>
        <begin position="14"/>
        <end position="231"/>
    </location>
</feature>
<dbReference type="EMBL" id="PKUN01000028">
    <property type="protein sequence ID" value="PLX60100.1"/>
    <property type="molecule type" value="Genomic_DNA"/>
</dbReference>
<dbReference type="InterPro" id="IPR001279">
    <property type="entry name" value="Metallo-B-lactamas"/>
</dbReference>
<evidence type="ECO:0000256" key="1">
    <source>
        <dbReference type="ARBA" id="ARBA00022801"/>
    </source>
</evidence>
<dbReference type="Pfam" id="PF07521">
    <property type="entry name" value="RMMBL"/>
    <property type="match status" value="1"/>
</dbReference>
<evidence type="ECO:0000313" key="6">
    <source>
        <dbReference type="Proteomes" id="UP000235015"/>
    </source>
</evidence>
<evidence type="ECO:0000259" key="4">
    <source>
        <dbReference type="SMART" id="SM01027"/>
    </source>
</evidence>
<dbReference type="Gene3D" id="3.60.15.10">
    <property type="entry name" value="Ribonuclease Z/Hydroxyacylglutathione hydrolase-like"/>
    <property type="match status" value="1"/>
</dbReference>
<dbReference type="Pfam" id="PF00753">
    <property type="entry name" value="Lactamase_B"/>
    <property type="match status" value="1"/>
</dbReference>
<organism evidence="5 6">
    <name type="scientific">Sedimenticola selenatireducens</name>
    <dbReference type="NCBI Taxonomy" id="191960"/>
    <lineage>
        <taxon>Bacteria</taxon>
        <taxon>Pseudomonadati</taxon>
        <taxon>Pseudomonadota</taxon>
        <taxon>Gammaproteobacteria</taxon>
        <taxon>Chromatiales</taxon>
        <taxon>Sedimenticolaceae</taxon>
        <taxon>Sedimenticola</taxon>
    </lineage>
</organism>
<dbReference type="Proteomes" id="UP000235015">
    <property type="component" value="Unassembled WGS sequence"/>
</dbReference>
<feature type="region of interest" description="Disordered" evidence="2">
    <location>
        <begin position="38"/>
        <end position="59"/>
    </location>
</feature>
<dbReference type="SUPFAM" id="SSF56281">
    <property type="entry name" value="Metallo-hydrolase/oxidoreductase"/>
    <property type="match status" value="1"/>
</dbReference>
<dbReference type="GO" id="GO:0004521">
    <property type="term" value="F:RNA endonuclease activity"/>
    <property type="evidence" value="ECO:0007669"/>
    <property type="project" value="TreeGrafter"/>
</dbReference>
<dbReference type="STRING" id="1111735.GCA_000428045_01914"/>
<dbReference type="Pfam" id="PF10996">
    <property type="entry name" value="Beta-Casp"/>
    <property type="match status" value="1"/>
</dbReference>
<evidence type="ECO:0000256" key="2">
    <source>
        <dbReference type="SAM" id="MobiDB-lite"/>
    </source>
</evidence>
<keyword evidence="1 5" id="KW-0378">Hydrolase</keyword>
<sequence length="477" mass="53053">MSTLTFYGAAQRVTGSCYLIRSGQQQILLECGMLQGENNNKKGGKGKKSTNKEESAPPFPFSVSEIDAVIISHAHLDHSGMLPLLAKQGYNGPIYMTLQTQALLPTMHKDAAFLQQKDAEWENKRRARAGKRAIEPLYDMDDVERELALCEGMAYGTVSEILPGIRLCFREAGHILGSAIVELWIEDKGETRKLVFSGDLGNSQAPLMRDPAVITEADLLLLESTYGNRDHQPLDQTLSEFSAALDAAAQSGGNVLIPYFAVGRTQDLIYHLGQLYHSGQLKQNNIFIDSPMATSISEIYEQNTRLFNKDDPEFREIMTHDWQQWLPILRFTRSVEESMALNKIAGGAIIIAGSGMCHGGRIRHHLKYNLWRKNTHLIIVGFQARGTLGRLLVDGVKKVKILGSEIAVKAQVHTLGGFSAHAGQSQLLAWAGHMRKAMPRLYLVHGESESMLALQKRFVEEYNWDASIPTLGEVIHF</sequence>
<evidence type="ECO:0000259" key="3">
    <source>
        <dbReference type="SMART" id="SM00849"/>
    </source>
</evidence>
<evidence type="ECO:0000313" key="5">
    <source>
        <dbReference type="EMBL" id="PLX60100.1"/>
    </source>
</evidence>
<dbReference type="SMART" id="SM00849">
    <property type="entry name" value="Lactamase_B"/>
    <property type="match status" value="1"/>
</dbReference>
<accession>A0A2N6CSL9</accession>
<dbReference type="InterPro" id="IPR050698">
    <property type="entry name" value="MBL"/>
</dbReference>
<dbReference type="PANTHER" id="PTHR11203:SF37">
    <property type="entry name" value="INTEGRATOR COMPLEX SUBUNIT 11"/>
    <property type="match status" value="1"/>
</dbReference>
<name>A0A2N6CSL9_9GAMM</name>
<dbReference type="InterPro" id="IPR036866">
    <property type="entry name" value="RibonucZ/Hydroxyglut_hydro"/>
</dbReference>
<dbReference type="GO" id="GO:0016787">
    <property type="term" value="F:hydrolase activity"/>
    <property type="evidence" value="ECO:0007669"/>
    <property type="project" value="UniProtKB-KW"/>
</dbReference>
<dbReference type="InterPro" id="IPR022712">
    <property type="entry name" value="Beta_Casp"/>
</dbReference>
<dbReference type="Gene3D" id="3.40.50.10890">
    <property type="match status" value="1"/>
</dbReference>
<dbReference type="RefSeq" id="WP_273440766.1">
    <property type="nucleotide sequence ID" value="NZ_PKUN01000028.1"/>
</dbReference>
<proteinExistence type="predicted"/>
<gene>
    <name evidence="5" type="ORF">C0630_17335</name>
</gene>